<evidence type="ECO:0000256" key="3">
    <source>
        <dbReference type="ARBA" id="ARBA00022705"/>
    </source>
</evidence>
<dbReference type="GO" id="GO:0005634">
    <property type="term" value="C:nucleus"/>
    <property type="evidence" value="ECO:0007669"/>
    <property type="project" value="UniProtKB-SubCell"/>
</dbReference>
<evidence type="ECO:0000256" key="4">
    <source>
        <dbReference type="ARBA" id="ARBA00022741"/>
    </source>
</evidence>
<keyword evidence="3" id="KW-0235">DNA replication</keyword>
<dbReference type="EMBL" id="HG690308">
    <property type="protein sequence ID" value="CDI74387.1"/>
    <property type="molecule type" value="Genomic_DNA"/>
</dbReference>
<keyword evidence="5" id="KW-0067">ATP-binding</keyword>
<gene>
    <name evidence="8" type="ORF">EPH_0012690</name>
</gene>
<evidence type="ECO:0000256" key="2">
    <source>
        <dbReference type="ARBA" id="ARBA00005378"/>
    </source>
</evidence>
<feature type="domain" description="AAA+ ATPase" evidence="7">
    <location>
        <begin position="224"/>
        <end position="361"/>
    </location>
</feature>
<dbReference type="PANTHER" id="PTHR11669">
    <property type="entry name" value="REPLICATION FACTOR C / DNA POLYMERASE III GAMMA-TAU SUBUNIT"/>
    <property type="match status" value="1"/>
</dbReference>
<accession>U6G4D4</accession>
<proteinExistence type="inferred from homology"/>
<dbReference type="SMART" id="SM00382">
    <property type="entry name" value="AAA"/>
    <property type="match status" value="1"/>
</dbReference>
<dbReference type="Pfam" id="PF08542">
    <property type="entry name" value="Rep_fac_C"/>
    <property type="match status" value="1"/>
</dbReference>
<keyword evidence="6" id="KW-0539">Nucleus</keyword>
<dbReference type="InterPro" id="IPR013748">
    <property type="entry name" value="Rep_factorC_C"/>
</dbReference>
<dbReference type="SUPFAM" id="SSF48019">
    <property type="entry name" value="post-AAA+ oligomerization domain-like"/>
    <property type="match status" value="1"/>
</dbReference>
<dbReference type="GO" id="GO:0016887">
    <property type="term" value="F:ATP hydrolysis activity"/>
    <property type="evidence" value="ECO:0007669"/>
    <property type="project" value="InterPro"/>
</dbReference>
<evidence type="ECO:0000256" key="6">
    <source>
        <dbReference type="ARBA" id="ARBA00023242"/>
    </source>
</evidence>
<dbReference type="CDD" id="cd00009">
    <property type="entry name" value="AAA"/>
    <property type="match status" value="1"/>
</dbReference>
<dbReference type="Gene3D" id="1.10.8.60">
    <property type="match status" value="1"/>
</dbReference>
<dbReference type="Pfam" id="PF00004">
    <property type="entry name" value="AAA"/>
    <property type="match status" value="1"/>
</dbReference>
<organism evidence="8 9">
    <name type="scientific">Eimeria praecox</name>
    <dbReference type="NCBI Taxonomy" id="51316"/>
    <lineage>
        <taxon>Eukaryota</taxon>
        <taxon>Sar</taxon>
        <taxon>Alveolata</taxon>
        <taxon>Apicomplexa</taxon>
        <taxon>Conoidasida</taxon>
        <taxon>Coccidia</taxon>
        <taxon>Eucoccidiorida</taxon>
        <taxon>Eimeriorina</taxon>
        <taxon>Eimeriidae</taxon>
        <taxon>Eimeria</taxon>
    </lineage>
</organism>
<dbReference type="InterPro" id="IPR003959">
    <property type="entry name" value="ATPase_AAA_core"/>
</dbReference>
<dbReference type="GO" id="GO:0006261">
    <property type="term" value="P:DNA-templated DNA replication"/>
    <property type="evidence" value="ECO:0007669"/>
    <property type="project" value="TreeGrafter"/>
</dbReference>
<protein>
    <submittedName>
        <fullName evidence="8">Activator 1 36 kDa, putative</fullName>
    </submittedName>
</protein>
<dbReference type="GO" id="GO:0005663">
    <property type="term" value="C:DNA replication factor C complex"/>
    <property type="evidence" value="ECO:0007669"/>
    <property type="project" value="TreeGrafter"/>
</dbReference>
<comment type="similarity">
    <text evidence="2">Belongs to the activator 1 small subunits family.</text>
</comment>
<dbReference type="FunFam" id="3.40.50.300:FF:000952">
    <property type="entry name" value="Replication factor C subunit 2"/>
    <property type="match status" value="1"/>
</dbReference>
<dbReference type="AlphaFoldDB" id="U6G4D4"/>
<dbReference type="Gene3D" id="3.40.50.300">
    <property type="entry name" value="P-loop containing nucleotide triphosphate hydrolases"/>
    <property type="match status" value="1"/>
</dbReference>
<dbReference type="InterPro" id="IPR003593">
    <property type="entry name" value="AAA+_ATPase"/>
</dbReference>
<dbReference type="PANTHER" id="PTHR11669:SF9">
    <property type="entry name" value="REPLICATION FACTOR C SUBUNIT 5"/>
    <property type="match status" value="1"/>
</dbReference>
<evidence type="ECO:0000313" key="9">
    <source>
        <dbReference type="Proteomes" id="UP000018201"/>
    </source>
</evidence>
<reference evidence="8" key="2">
    <citation type="submission" date="2013-10" db="EMBL/GenBank/DDBJ databases">
        <authorList>
            <person name="Aslett M."/>
        </authorList>
    </citation>
    <scope>NUCLEOTIDE SEQUENCE [LARGE SCALE GENOMIC DNA]</scope>
    <source>
        <strain evidence="8">Houghton</strain>
    </source>
</reference>
<evidence type="ECO:0000256" key="5">
    <source>
        <dbReference type="ARBA" id="ARBA00022840"/>
    </source>
</evidence>
<dbReference type="VEuPathDB" id="ToxoDB:EPH_0012690"/>
<dbReference type="InterPro" id="IPR008921">
    <property type="entry name" value="DNA_pol3_clamp-load_cplx_C"/>
</dbReference>
<keyword evidence="9" id="KW-1185">Reference proteome</keyword>
<keyword evidence="4" id="KW-0547">Nucleotide-binding</keyword>
<sequence>MRPVQPLCFRRGSSFKESTEGGKTLQGLYSQLLIRATREATVVAAELAAGAVEGSNTSTLLPVLSSQMLPVMKEIYDRTPTYGLRLANSPLVKDLQWRQQRRQQEQQQNYAEQQSTQQRQLLEHRKWMKTEIHRRLQAALLLPQLRTGTSHGYLHALNPWDKPLAKAFILTNPNDACIAEEMQVERYRPKTLNDILSHDDIIQTSKSSQTVESKGFRRYVDKGQLPHLLFHGPPGTGKTSTILAVARQLYGSLQASHVLELNASDDRGIGSVRELVKTFAETTSASFSLSSAAPSGPAKLKLIILDEADQMTSAAQNALRRIMETYARNVRFCLICNFVNKITPAIQSRCTSMRFTPLKPEALRRKAEEAAKLERMTVTEDGYEALLRIARGDMRRLLNCMQAASMAHPGEPVDGELVHRVLGLPQPSEVKSIVQILLEKDLRTCSSEFHNLVTRRGYSVRDWVGALHNQMQSMKLPVPVALTLVIRLADIEERLALGSGDFVQVRRCSTFSSR</sequence>
<dbReference type="GO" id="GO:0003689">
    <property type="term" value="F:DNA clamp loader activity"/>
    <property type="evidence" value="ECO:0007669"/>
    <property type="project" value="TreeGrafter"/>
</dbReference>
<name>U6G4D4_9EIME</name>
<dbReference type="SUPFAM" id="SSF52540">
    <property type="entry name" value="P-loop containing nucleoside triphosphate hydrolases"/>
    <property type="match status" value="1"/>
</dbReference>
<comment type="subcellular location">
    <subcellularLocation>
        <location evidence="1">Nucleus</location>
    </subcellularLocation>
</comment>
<dbReference type="Proteomes" id="UP000018201">
    <property type="component" value="Unassembled WGS sequence"/>
</dbReference>
<dbReference type="InterPro" id="IPR050238">
    <property type="entry name" value="DNA_Rep/Repair_Clamp_Loader"/>
</dbReference>
<dbReference type="GO" id="GO:0006281">
    <property type="term" value="P:DNA repair"/>
    <property type="evidence" value="ECO:0007669"/>
    <property type="project" value="TreeGrafter"/>
</dbReference>
<dbReference type="InterPro" id="IPR027417">
    <property type="entry name" value="P-loop_NTPase"/>
</dbReference>
<evidence type="ECO:0000313" key="8">
    <source>
        <dbReference type="EMBL" id="CDI74387.1"/>
    </source>
</evidence>
<dbReference type="GO" id="GO:0003677">
    <property type="term" value="F:DNA binding"/>
    <property type="evidence" value="ECO:0007669"/>
    <property type="project" value="InterPro"/>
</dbReference>
<dbReference type="Gene3D" id="1.20.272.10">
    <property type="match status" value="1"/>
</dbReference>
<reference evidence="8" key="1">
    <citation type="submission" date="2013-10" db="EMBL/GenBank/DDBJ databases">
        <title>Genomic analysis of the causative agents of coccidiosis in chickens.</title>
        <authorList>
            <person name="Reid A.J."/>
            <person name="Blake D."/>
            <person name="Billington K."/>
            <person name="Browne H."/>
            <person name="Dunn M."/>
            <person name="Hung S."/>
            <person name="Kawahara F."/>
            <person name="Miranda-Saavedra D."/>
            <person name="Mourier T."/>
            <person name="Nagra H."/>
            <person name="Otto T.D."/>
            <person name="Rawlings N."/>
            <person name="Sanchez A."/>
            <person name="Sanders M."/>
            <person name="Subramaniam C."/>
            <person name="Tay Y."/>
            <person name="Dear P."/>
            <person name="Doerig C."/>
            <person name="Gruber A."/>
            <person name="Parkinson J."/>
            <person name="Shirley M."/>
            <person name="Wan K.L."/>
            <person name="Berriman M."/>
            <person name="Tomley F."/>
            <person name="Pain A."/>
        </authorList>
    </citation>
    <scope>NUCLEOTIDE SEQUENCE [LARGE SCALE GENOMIC DNA]</scope>
    <source>
        <strain evidence="8">Houghton</strain>
    </source>
</reference>
<dbReference type="OrthoDB" id="4199794at2759"/>
<dbReference type="GO" id="GO:0005524">
    <property type="term" value="F:ATP binding"/>
    <property type="evidence" value="ECO:0007669"/>
    <property type="project" value="UniProtKB-KW"/>
</dbReference>
<evidence type="ECO:0000259" key="7">
    <source>
        <dbReference type="SMART" id="SM00382"/>
    </source>
</evidence>
<evidence type="ECO:0000256" key="1">
    <source>
        <dbReference type="ARBA" id="ARBA00004123"/>
    </source>
</evidence>